<reference evidence="1 2" key="1">
    <citation type="submission" date="2019-01" db="EMBL/GenBank/DDBJ databases">
        <authorList>
            <person name="Sayadi A."/>
        </authorList>
    </citation>
    <scope>NUCLEOTIDE SEQUENCE [LARGE SCALE GENOMIC DNA]</scope>
</reference>
<accession>A0A653DEM7</accession>
<dbReference type="AlphaFoldDB" id="A0A653DEM7"/>
<keyword evidence="2" id="KW-1185">Reference proteome</keyword>
<evidence type="ECO:0000313" key="1">
    <source>
        <dbReference type="EMBL" id="VEN58654.1"/>
    </source>
</evidence>
<evidence type="ECO:0000313" key="2">
    <source>
        <dbReference type="Proteomes" id="UP000410492"/>
    </source>
</evidence>
<organism evidence="1 2">
    <name type="scientific">Callosobruchus maculatus</name>
    <name type="common">Southern cowpea weevil</name>
    <name type="synonym">Pulse bruchid</name>
    <dbReference type="NCBI Taxonomy" id="64391"/>
    <lineage>
        <taxon>Eukaryota</taxon>
        <taxon>Metazoa</taxon>
        <taxon>Ecdysozoa</taxon>
        <taxon>Arthropoda</taxon>
        <taxon>Hexapoda</taxon>
        <taxon>Insecta</taxon>
        <taxon>Pterygota</taxon>
        <taxon>Neoptera</taxon>
        <taxon>Endopterygota</taxon>
        <taxon>Coleoptera</taxon>
        <taxon>Polyphaga</taxon>
        <taxon>Cucujiformia</taxon>
        <taxon>Chrysomeloidea</taxon>
        <taxon>Chrysomelidae</taxon>
        <taxon>Bruchinae</taxon>
        <taxon>Bruchini</taxon>
        <taxon>Callosobruchus</taxon>
    </lineage>
</organism>
<dbReference type="EMBL" id="CAACVG010011710">
    <property type="protein sequence ID" value="VEN58654.1"/>
    <property type="molecule type" value="Genomic_DNA"/>
</dbReference>
<gene>
    <name evidence="1" type="ORF">CALMAC_LOCUS16960</name>
</gene>
<protein>
    <submittedName>
        <fullName evidence="1">Uncharacterized protein</fullName>
    </submittedName>
</protein>
<name>A0A653DEM7_CALMS</name>
<sequence length="131" mass="15209">MYTRTTHICHLNTQMSMHCVQYGNAGSGAHSVMNGDMTTRDRDSRRRLAWLPLLIRYKYQEYLHVKRSSFITPTVFSANITAFWHDFAIVPLEMQSKFHKKLTIACNRQQVSAHNHDNHHFLFLASSVCAL</sequence>
<dbReference type="Proteomes" id="UP000410492">
    <property type="component" value="Unassembled WGS sequence"/>
</dbReference>
<proteinExistence type="predicted"/>